<dbReference type="RefSeq" id="WP_037975107.1">
    <property type="nucleotide sequence ID" value="NZ_JAWRIX010000056.1"/>
</dbReference>
<evidence type="ECO:0000256" key="3">
    <source>
        <dbReference type="ARBA" id="ARBA00022705"/>
    </source>
</evidence>
<evidence type="ECO:0000256" key="12">
    <source>
        <dbReference type="RuleBase" id="RU362085"/>
    </source>
</evidence>
<dbReference type="FunFam" id="3.40.50.300:FF:000351">
    <property type="entry name" value="Replicative DNA helicase"/>
    <property type="match status" value="1"/>
</dbReference>
<evidence type="ECO:0000259" key="13">
    <source>
        <dbReference type="PROSITE" id="PS51199"/>
    </source>
</evidence>
<comment type="catalytic activity">
    <reaction evidence="10 12">
        <text>ATP + H2O = ADP + phosphate + H(+)</text>
        <dbReference type="Rhea" id="RHEA:13065"/>
        <dbReference type="ChEBI" id="CHEBI:15377"/>
        <dbReference type="ChEBI" id="CHEBI:15378"/>
        <dbReference type="ChEBI" id="CHEBI:30616"/>
        <dbReference type="ChEBI" id="CHEBI:43474"/>
        <dbReference type="ChEBI" id="CHEBI:456216"/>
        <dbReference type="EC" id="5.6.2.3"/>
    </reaction>
</comment>
<protein>
    <recommendedName>
        <fullName evidence="11 12">Replicative DNA helicase</fullName>
        <ecNumber evidence="11 12">5.6.2.3</ecNumber>
    </recommendedName>
</protein>
<keyword evidence="4 12" id="KW-0547">Nucleotide-binding</keyword>
<dbReference type="GeneID" id="90983137"/>
<evidence type="ECO:0000256" key="2">
    <source>
        <dbReference type="ARBA" id="ARBA00022515"/>
    </source>
</evidence>
<dbReference type="InterPro" id="IPR016136">
    <property type="entry name" value="DNA_helicase_N/primase_C"/>
</dbReference>
<keyword evidence="7 12" id="KW-0067">ATP-binding</keyword>
<evidence type="ECO:0000256" key="9">
    <source>
        <dbReference type="ARBA" id="ARBA00023235"/>
    </source>
</evidence>
<dbReference type="PATRIC" id="fig|2754.20.peg.1664"/>
<evidence type="ECO:0000256" key="1">
    <source>
        <dbReference type="ARBA" id="ARBA00008428"/>
    </source>
</evidence>
<evidence type="ECO:0000313" key="15">
    <source>
        <dbReference type="Proteomes" id="UP000027665"/>
    </source>
</evidence>
<dbReference type="NCBIfam" id="TIGR00665">
    <property type="entry name" value="DnaB"/>
    <property type="match status" value="1"/>
</dbReference>
<dbReference type="CDD" id="cd00984">
    <property type="entry name" value="DnaB_C"/>
    <property type="match status" value="1"/>
</dbReference>
<evidence type="ECO:0000256" key="5">
    <source>
        <dbReference type="ARBA" id="ARBA00022801"/>
    </source>
</evidence>
<keyword evidence="5 12" id="KW-0378">Hydrolase</keyword>
<dbReference type="InterPro" id="IPR036185">
    <property type="entry name" value="DNA_heli_DnaB-like_N_sf"/>
</dbReference>
<evidence type="ECO:0000256" key="7">
    <source>
        <dbReference type="ARBA" id="ARBA00022840"/>
    </source>
</evidence>
<gene>
    <name evidence="14" type="ORF">EH55_01090</name>
</gene>
<dbReference type="Gene3D" id="1.10.860.10">
    <property type="entry name" value="DNAb Helicase, Chain A"/>
    <property type="match status" value="1"/>
</dbReference>
<proteinExistence type="inferred from homology"/>
<evidence type="ECO:0000256" key="8">
    <source>
        <dbReference type="ARBA" id="ARBA00023125"/>
    </source>
</evidence>
<dbReference type="AlphaFoldDB" id="A0A073ITA0"/>
<dbReference type="GO" id="GO:0003677">
    <property type="term" value="F:DNA binding"/>
    <property type="evidence" value="ECO:0007669"/>
    <property type="project" value="UniProtKB-UniRule"/>
</dbReference>
<dbReference type="OrthoDB" id="9773982at2"/>
<keyword evidence="2 12" id="KW-0639">Primosome</keyword>
<dbReference type="InterPro" id="IPR007692">
    <property type="entry name" value="DNA_helicase_DnaB"/>
</dbReference>
<dbReference type="InterPro" id="IPR007694">
    <property type="entry name" value="DNA_helicase_DnaB-like_C"/>
</dbReference>
<dbReference type="PROSITE" id="PS51199">
    <property type="entry name" value="SF4_HELICASE"/>
    <property type="match status" value="1"/>
</dbReference>
<dbReference type="PANTHER" id="PTHR30153:SF2">
    <property type="entry name" value="REPLICATIVE DNA HELICASE"/>
    <property type="match status" value="1"/>
</dbReference>
<dbReference type="Gene3D" id="3.40.50.300">
    <property type="entry name" value="P-loop containing nucleotide triphosphate hydrolases"/>
    <property type="match status" value="1"/>
</dbReference>
<reference evidence="14 15" key="1">
    <citation type="submission" date="2014-04" db="EMBL/GenBank/DDBJ databases">
        <title>Draft Genome Sequence of Synergistes jonesii.</title>
        <authorList>
            <person name="Coil D.A."/>
            <person name="Eisen J.A."/>
            <person name="Holland-Moritz H.E."/>
        </authorList>
    </citation>
    <scope>NUCLEOTIDE SEQUENCE [LARGE SCALE GENOMIC DNA]</scope>
    <source>
        <strain evidence="14 15">78-1</strain>
    </source>
</reference>
<keyword evidence="8 12" id="KW-0238">DNA-binding</keyword>
<dbReference type="Pfam" id="PF00772">
    <property type="entry name" value="DnaB"/>
    <property type="match status" value="1"/>
</dbReference>
<dbReference type="EC" id="5.6.2.3" evidence="11 12"/>
<dbReference type="GO" id="GO:0016887">
    <property type="term" value="F:ATP hydrolysis activity"/>
    <property type="evidence" value="ECO:0007669"/>
    <property type="project" value="RHEA"/>
</dbReference>
<name>A0A073ITA0_9BACT</name>
<accession>A0A073ITA0</accession>
<dbReference type="GO" id="GO:1990077">
    <property type="term" value="C:primosome complex"/>
    <property type="evidence" value="ECO:0007669"/>
    <property type="project" value="UniProtKB-UniRule"/>
</dbReference>
<comment type="similarity">
    <text evidence="1 12">Belongs to the helicase family. DnaB subfamily.</text>
</comment>
<dbReference type="SUPFAM" id="SSF48024">
    <property type="entry name" value="N-terminal domain of DnaB helicase"/>
    <property type="match status" value="1"/>
</dbReference>
<evidence type="ECO:0000313" key="14">
    <source>
        <dbReference type="EMBL" id="KEJ92805.1"/>
    </source>
</evidence>
<keyword evidence="3 12" id="KW-0235">DNA replication</keyword>
<feature type="domain" description="SF4 helicase" evidence="13">
    <location>
        <begin position="180"/>
        <end position="451"/>
    </location>
</feature>
<dbReference type="InterPro" id="IPR027417">
    <property type="entry name" value="P-loop_NTPase"/>
</dbReference>
<dbReference type="GO" id="GO:0043139">
    <property type="term" value="F:5'-3' DNA helicase activity"/>
    <property type="evidence" value="ECO:0007669"/>
    <property type="project" value="UniProtKB-EC"/>
</dbReference>
<comment type="caution">
    <text evidence="14">The sequence shown here is derived from an EMBL/GenBank/DDBJ whole genome shotgun (WGS) entry which is preliminary data.</text>
</comment>
<evidence type="ECO:0000256" key="10">
    <source>
        <dbReference type="ARBA" id="ARBA00048954"/>
    </source>
</evidence>
<dbReference type="GO" id="GO:0005829">
    <property type="term" value="C:cytosol"/>
    <property type="evidence" value="ECO:0007669"/>
    <property type="project" value="TreeGrafter"/>
</dbReference>
<dbReference type="InterPro" id="IPR007693">
    <property type="entry name" value="DNA_helicase_DnaB-like_N"/>
</dbReference>
<evidence type="ECO:0000256" key="4">
    <source>
        <dbReference type="ARBA" id="ARBA00022741"/>
    </source>
</evidence>
<dbReference type="GO" id="GO:0006269">
    <property type="term" value="P:DNA replication, synthesis of primer"/>
    <property type="evidence" value="ECO:0007669"/>
    <property type="project" value="UniProtKB-UniRule"/>
</dbReference>
<keyword evidence="6 12" id="KW-0347">Helicase</keyword>
<organism evidence="14 15">
    <name type="scientific">Synergistes jonesii</name>
    <dbReference type="NCBI Taxonomy" id="2754"/>
    <lineage>
        <taxon>Bacteria</taxon>
        <taxon>Thermotogati</taxon>
        <taxon>Synergistota</taxon>
        <taxon>Synergistia</taxon>
        <taxon>Synergistales</taxon>
        <taxon>Synergistaceae</taxon>
        <taxon>Synergistes</taxon>
    </lineage>
</organism>
<dbReference type="SUPFAM" id="SSF52540">
    <property type="entry name" value="P-loop containing nucleoside triphosphate hydrolases"/>
    <property type="match status" value="1"/>
</dbReference>
<dbReference type="Proteomes" id="UP000027665">
    <property type="component" value="Unassembled WGS sequence"/>
</dbReference>
<dbReference type="Pfam" id="PF03796">
    <property type="entry name" value="DnaB_C"/>
    <property type="match status" value="1"/>
</dbReference>
<sequence>MENPGGFERIPPFNLEAERSVLGSCLLDSGALVAVMESLSPEDFYDPRHRKVFELMIGMAERDIAVDALTFREEAKKQGLEQTIGNLSFIASLAESVTTTANVEYHAGIVRDKAVHRSLIVVGSDISKLGFSEDVGVDDALETAEQRVFEIARSGKAVNLRSTHEVLTSAMRDIEKRLAGGLAVTGVPSGFRDFDSVSAGLQPGGLYILAARPSMGKTALAINIAQHAAMRENVPVVIFSLEMSAEQIVQRMLSSEAKVNLRELFESNRQQTEQWQKLKEAAAAIEKSPVFIDDTSQLNTVELRGRCRRFFAKHGGGLGLVIVDYLQLMQAARRIENRTQEVSEISRTLKSIAREFKVPVLALSQLSRDVEKRDKSNRRPQLSDLRESGSIEQDADMVAFLYREAYYAQENDMNDATAEMIIAKNRNGPTGKINLVFFREFSRFESGYGNGY</sequence>
<keyword evidence="9" id="KW-0413">Isomerase</keyword>
<dbReference type="GO" id="GO:0005524">
    <property type="term" value="F:ATP binding"/>
    <property type="evidence" value="ECO:0007669"/>
    <property type="project" value="UniProtKB-UniRule"/>
</dbReference>
<comment type="function">
    <text evidence="12">The main replicative DNA helicase, it participates in initiation and elongation during chromosome replication. Travels ahead of the DNA replisome, separating dsDNA into templates for DNA synthesis. A processive ATP-dependent 5'-3' DNA helicase it has DNA-dependent ATPase activity.</text>
</comment>
<dbReference type="eggNOG" id="COG0305">
    <property type="taxonomic scope" value="Bacteria"/>
</dbReference>
<keyword evidence="15" id="KW-1185">Reference proteome</keyword>
<evidence type="ECO:0000256" key="6">
    <source>
        <dbReference type="ARBA" id="ARBA00022806"/>
    </source>
</evidence>
<evidence type="ECO:0000256" key="11">
    <source>
        <dbReference type="NCBIfam" id="TIGR00665"/>
    </source>
</evidence>
<dbReference type="PANTHER" id="PTHR30153">
    <property type="entry name" value="REPLICATIVE DNA HELICASE DNAB"/>
    <property type="match status" value="1"/>
</dbReference>
<dbReference type="EMBL" id="JMKI01000016">
    <property type="protein sequence ID" value="KEJ92805.1"/>
    <property type="molecule type" value="Genomic_DNA"/>
</dbReference>
<dbReference type="STRING" id="2754.EH55_01090"/>